<evidence type="ECO:0000256" key="3">
    <source>
        <dbReference type="ARBA" id="ARBA00022490"/>
    </source>
</evidence>
<feature type="region of interest" description="Disordered" evidence="8">
    <location>
        <begin position="35"/>
        <end position="76"/>
    </location>
</feature>
<dbReference type="GO" id="GO:0005786">
    <property type="term" value="C:signal recognition particle, endoplasmic reticulum targeting"/>
    <property type="evidence" value="ECO:0007669"/>
    <property type="project" value="UniProtKB-UniRule"/>
</dbReference>
<keyword evidence="3 7" id="KW-0963">Cytoplasm</keyword>
<keyword evidence="5 7" id="KW-0733">Signal recognition particle</keyword>
<dbReference type="PANTHER" id="PTHR12013">
    <property type="entry name" value="SIGNAL RECOGNITION PARTICLE 14 KD PROTEIN"/>
    <property type="match status" value="1"/>
</dbReference>
<feature type="compositionally biased region" description="Low complexity" evidence="8">
    <location>
        <begin position="44"/>
        <end position="61"/>
    </location>
</feature>
<dbReference type="AlphaFoldDB" id="A0AA39T131"/>
<comment type="subunit">
    <text evidence="7">Component of a fungal signal recognition particle (SRP) complex that consists of a 7SL RNA molecule (scR1) and at least six protein subunits: SRP72, SRP68, SRP54, SEC65, SRP21 and SRP14.</text>
</comment>
<comment type="function">
    <text evidence="7">Component of the signal recognition particle (SRP) complex, a ribonucleoprotein complex that mediates the cotranslational targeting of secretory and membrane proteins to the endoplasmic reticulum (ER).</text>
</comment>
<name>A0AA39T131_9PEZI</name>
<dbReference type="GO" id="GO:0008312">
    <property type="term" value="F:7S RNA binding"/>
    <property type="evidence" value="ECO:0007669"/>
    <property type="project" value="UniProtKB-UniRule"/>
</dbReference>
<feature type="compositionally biased region" description="Basic residues" evidence="8">
    <location>
        <begin position="130"/>
        <end position="145"/>
    </location>
</feature>
<dbReference type="InterPro" id="IPR009018">
    <property type="entry name" value="Signal_recog_particle_SRP9/14"/>
</dbReference>
<dbReference type="SUPFAM" id="SSF54762">
    <property type="entry name" value="Signal recognition particle alu RNA binding heterodimer, SRP9/14"/>
    <property type="match status" value="1"/>
</dbReference>
<dbReference type="EMBL" id="JAULSR010000010">
    <property type="protein sequence ID" value="KAK0610501.1"/>
    <property type="molecule type" value="Genomic_DNA"/>
</dbReference>
<dbReference type="GO" id="GO:0030942">
    <property type="term" value="F:endoplasmic reticulum signal peptide binding"/>
    <property type="evidence" value="ECO:0007669"/>
    <property type="project" value="UniProtKB-UniRule"/>
</dbReference>
<evidence type="ECO:0000313" key="10">
    <source>
        <dbReference type="Proteomes" id="UP001174934"/>
    </source>
</evidence>
<evidence type="ECO:0000256" key="7">
    <source>
        <dbReference type="RuleBase" id="RU368100"/>
    </source>
</evidence>
<keyword evidence="4 7" id="KW-0694">RNA-binding</keyword>
<keyword evidence="10" id="KW-1185">Reference proteome</keyword>
<dbReference type="Proteomes" id="UP001174934">
    <property type="component" value="Unassembled WGS sequence"/>
</dbReference>
<evidence type="ECO:0000256" key="2">
    <source>
        <dbReference type="ARBA" id="ARBA00010349"/>
    </source>
</evidence>
<dbReference type="InterPro" id="IPR003210">
    <property type="entry name" value="Signal_recog_particle_SRP14"/>
</dbReference>
<comment type="caution">
    <text evidence="9">The sequence shown here is derived from an EMBL/GenBank/DDBJ whole genome shotgun (WGS) entry which is preliminary data.</text>
</comment>
<evidence type="ECO:0000256" key="5">
    <source>
        <dbReference type="ARBA" id="ARBA00023135"/>
    </source>
</evidence>
<protein>
    <recommendedName>
        <fullName evidence="7">Signal recognition particle subunit SRP14</fullName>
    </recommendedName>
    <alternativeName>
        <fullName evidence="7">Signal recognition particle 14 kDa protein</fullName>
    </alternativeName>
</protein>
<sequence>MATTDHMTHDEFFARLAELFEQRKNKDHGKVYLTQKRLSYGQEPTTTTPSSPSASSSQQQTGAPFADLLDTPSKPLPVLIRATNGKSKQRRKEGAKLKVSTVVQPDELDAFYARYADACKAGMAALKPRDRTKRKAKARLVKKKGGAGQSTMSAIP</sequence>
<evidence type="ECO:0000256" key="4">
    <source>
        <dbReference type="ARBA" id="ARBA00022884"/>
    </source>
</evidence>
<comment type="subcellular location">
    <subcellularLocation>
        <location evidence="1 7">Cytoplasm</location>
    </subcellularLocation>
</comment>
<dbReference type="Pfam" id="PF02290">
    <property type="entry name" value="SRP14"/>
    <property type="match status" value="1"/>
</dbReference>
<evidence type="ECO:0000256" key="8">
    <source>
        <dbReference type="SAM" id="MobiDB-lite"/>
    </source>
</evidence>
<organism evidence="9 10">
    <name type="scientific">Bombardia bombarda</name>
    <dbReference type="NCBI Taxonomy" id="252184"/>
    <lineage>
        <taxon>Eukaryota</taxon>
        <taxon>Fungi</taxon>
        <taxon>Dikarya</taxon>
        <taxon>Ascomycota</taxon>
        <taxon>Pezizomycotina</taxon>
        <taxon>Sordariomycetes</taxon>
        <taxon>Sordariomycetidae</taxon>
        <taxon>Sordariales</taxon>
        <taxon>Lasiosphaeriaceae</taxon>
        <taxon>Bombardia</taxon>
    </lineage>
</organism>
<proteinExistence type="inferred from homology"/>
<evidence type="ECO:0000256" key="1">
    <source>
        <dbReference type="ARBA" id="ARBA00004496"/>
    </source>
</evidence>
<comment type="similarity">
    <text evidence="2 7">Belongs to the SRP14 family.</text>
</comment>
<dbReference type="GO" id="GO:0006614">
    <property type="term" value="P:SRP-dependent cotranslational protein targeting to membrane"/>
    <property type="evidence" value="ECO:0007669"/>
    <property type="project" value="UniProtKB-UniRule"/>
</dbReference>
<accession>A0AA39T131</accession>
<reference evidence="9" key="1">
    <citation type="submission" date="2023-06" db="EMBL/GenBank/DDBJ databases">
        <title>Genome-scale phylogeny and comparative genomics of the fungal order Sordariales.</title>
        <authorList>
            <consortium name="Lawrence Berkeley National Laboratory"/>
            <person name="Hensen N."/>
            <person name="Bonometti L."/>
            <person name="Westerberg I."/>
            <person name="Brannstrom I.O."/>
            <person name="Guillou S."/>
            <person name="Cros-Aarteil S."/>
            <person name="Calhoun S."/>
            <person name="Haridas S."/>
            <person name="Kuo A."/>
            <person name="Mondo S."/>
            <person name="Pangilinan J."/>
            <person name="Riley R."/>
            <person name="LaButti K."/>
            <person name="Andreopoulos B."/>
            <person name="Lipzen A."/>
            <person name="Chen C."/>
            <person name="Yanf M."/>
            <person name="Daum C."/>
            <person name="Ng V."/>
            <person name="Clum A."/>
            <person name="Steindorff A."/>
            <person name="Ohm R."/>
            <person name="Martin F."/>
            <person name="Silar P."/>
            <person name="Natvig D."/>
            <person name="Lalanne C."/>
            <person name="Gautier V."/>
            <person name="Ament-velasquez S.L."/>
            <person name="Kruys A."/>
            <person name="Hutchinson M.I."/>
            <person name="Powell A.J."/>
            <person name="Barry K."/>
            <person name="Miller A.N."/>
            <person name="Grigoriev I.V."/>
            <person name="Debuchy R."/>
            <person name="Gladieux P."/>
            <person name="Thoren M.H."/>
            <person name="Johannesson H."/>
        </authorList>
    </citation>
    <scope>NUCLEOTIDE SEQUENCE</scope>
    <source>
        <strain evidence="9">SMH3391-2</strain>
    </source>
</reference>
<keyword evidence="6 7" id="KW-0687">Ribonucleoprotein</keyword>
<evidence type="ECO:0000256" key="6">
    <source>
        <dbReference type="ARBA" id="ARBA00023274"/>
    </source>
</evidence>
<evidence type="ECO:0000313" key="9">
    <source>
        <dbReference type="EMBL" id="KAK0610501.1"/>
    </source>
</evidence>
<gene>
    <name evidence="9" type="ORF">B0T17DRAFT_620974</name>
</gene>
<dbReference type="Gene3D" id="3.30.720.10">
    <property type="entry name" value="Signal recognition particle alu RNA binding heterodimer, srp9/1"/>
    <property type="match status" value="1"/>
</dbReference>
<feature type="region of interest" description="Disordered" evidence="8">
    <location>
        <begin position="127"/>
        <end position="156"/>
    </location>
</feature>